<gene>
    <name evidence="1" type="ORF">MFU01_53800</name>
</gene>
<dbReference type="AlphaFoldDB" id="A0A511T9S9"/>
<accession>A0A511T9S9</accession>
<sequence length="64" mass="7072">MRAQPHQAVASPAADGLELRFGEGGKVPGRKSRVSGREPQVFWMEIHGVESDWEQALEVPSRCL</sequence>
<evidence type="ECO:0000313" key="1">
    <source>
        <dbReference type="EMBL" id="GEN10343.1"/>
    </source>
</evidence>
<evidence type="ECO:0000313" key="2">
    <source>
        <dbReference type="Proteomes" id="UP000321514"/>
    </source>
</evidence>
<protein>
    <submittedName>
        <fullName evidence="1">Uncharacterized protein</fullName>
    </submittedName>
</protein>
<name>A0A511T9S9_MYXFU</name>
<dbReference type="EMBL" id="BJXR01000038">
    <property type="protein sequence ID" value="GEN10343.1"/>
    <property type="molecule type" value="Genomic_DNA"/>
</dbReference>
<organism evidence="1 2">
    <name type="scientific">Myxococcus fulvus</name>
    <dbReference type="NCBI Taxonomy" id="33"/>
    <lineage>
        <taxon>Bacteria</taxon>
        <taxon>Pseudomonadati</taxon>
        <taxon>Myxococcota</taxon>
        <taxon>Myxococcia</taxon>
        <taxon>Myxococcales</taxon>
        <taxon>Cystobacterineae</taxon>
        <taxon>Myxococcaceae</taxon>
        <taxon>Myxococcus</taxon>
    </lineage>
</organism>
<proteinExistence type="predicted"/>
<comment type="caution">
    <text evidence="1">The sequence shown here is derived from an EMBL/GenBank/DDBJ whole genome shotgun (WGS) entry which is preliminary data.</text>
</comment>
<reference evidence="1 2" key="1">
    <citation type="submission" date="2019-07" db="EMBL/GenBank/DDBJ databases">
        <title>Whole genome shotgun sequence of Myxococcus fulvus NBRC 100333.</title>
        <authorList>
            <person name="Hosoyama A."/>
            <person name="Uohara A."/>
            <person name="Ohji S."/>
            <person name="Ichikawa N."/>
        </authorList>
    </citation>
    <scope>NUCLEOTIDE SEQUENCE [LARGE SCALE GENOMIC DNA]</scope>
    <source>
        <strain evidence="1 2">NBRC 100333</strain>
    </source>
</reference>
<dbReference type="Proteomes" id="UP000321514">
    <property type="component" value="Unassembled WGS sequence"/>
</dbReference>